<reference evidence="6 7" key="1">
    <citation type="journal article" date="2022" name="Nat. Ecol. Evol.">
        <title>A masculinizing supergene underlies an exaggerated male reproductive morph in a spider.</title>
        <authorList>
            <person name="Hendrickx F."/>
            <person name="De Corte Z."/>
            <person name="Sonet G."/>
            <person name="Van Belleghem S.M."/>
            <person name="Kostlbacher S."/>
            <person name="Vangestel C."/>
        </authorList>
    </citation>
    <scope>NUCLEOTIDE SEQUENCE [LARGE SCALE GENOMIC DNA]</scope>
    <source>
        <strain evidence="6">W744_W776</strain>
    </source>
</reference>
<name>A0AAV6VHE1_9ARAC</name>
<keyword evidence="7" id="KW-1185">Reference proteome</keyword>
<evidence type="ECO:0000256" key="3">
    <source>
        <dbReference type="PROSITE-ProRule" id="PRU00087"/>
    </source>
</evidence>
<dbReference type="SMART" id="SM00557">
    <property type="entry name" value="IG_FLMN"/>
    <property type="match status" value="1"/>
</dbReference>
<evidence type="ECO:0000259" key="5">
    <source>
        <dbReference type="PROSITE" id="PS50021"/>
    </source>
</evidence>
<dbReference type="GO" id="GO:0030036">
    <property type="term" value="P:actin cytoskeleton organization"/>
    <property type="evidence" value="ECO:0007669"/>
    <property type="project" value="InterPro"/>
</dbReference>
<evidence type="ECO:0000256" key="4">
    <source>
        <dbReference type="SAM" id="MobiDB-lite"/>
    </source>
</evidence>
<dbReference type="PANTHER" id="PTHR38537">
    <property type="entry name" value="JITTERBUG, ISOFORM N"/>
    <property type="match status" value="1"/>
</dbReference>
<gene>
    <name evidence="6" type="ORF">JTE90_001408</name>
</gene>
<comment type="caution">
    <text evidence="6">The sequence shown here is derived from an EMBL/GenBank/DDBJ whole genome shotgun (WGS) entry which is preliminary data.</text>
</comment>
<dbReference type="Pfam" id="PF00630">
    <property type="entry name" value="Filamin"/>
    <property type="match status" value="1"/>
</dbReference>
<dbReference type="InterPro" id="IPR017868">
    <property type="entry name" value="Filamin/ABP280_repeat-like"/>
</dbReference>
<comment type="similarity">
    <text evidence="1">Belongs to the filamin family.</text>
</comment>
<sequence length="1316" mass="150844">MDLFRKSGYKVEPNPILEKKRRKSELVIMWQSIWDVTITTLLEFYINVLGLWEALKFYFNSNEQQKVRKWLIEYLPREPNDFSESWRDGILLSILLNKLQPGCCPGAEYLDANYALRNLYHVFQLLEYHFNITPKCTVEEIITCSNGSDSKLLELLLQLKNETDAKTDEINPLLNTKENDEEESNDYSTSTNCVARGTGLMVGFVGRAANFIVFFASISDLDLVVEIKGPCETVCSERITKRSPKKKEVLKPWIPTSPHHMTRSSSNEDRSTFLIQQASKSEIKDETRYIPLEYEVHSNRICFAYMPLMKGQHQIKILSRGMHVSDSPYNVAVAPVGDSHKSSPLRSLKSSLKVENSCDCREPSKATVRFQDTSERKERLGNIIKRRVLRYIVKIDNKDVVVDTDSIDNLATSLLKMDYDFQKPPLNRRNSWGFVGDAERKVSVIRQFCVNMDELEAQSVKLHRSQSISGGSGSNKIPFNRRGSCEDIPPSPQKKLETVEEGTVSHFDTEALRDSKTEEETLVYMNEDFDGITESIKNEEECDLVADKQISMIERAGDSLENVSGIPTQNDVGIEIDLYQRRNANTTLNSLNDENKIVTQIENISKPLDLFPSAREISSRLDDEAEEQTTTMSNFDKTDHIIFPALQSKEKAGDIQRETKPSCYQIDFTSFSEGISAEKFENNNIPKAKRITLKAELSQNEYQLSPENKFFDEVFIEEVLCTKTDVRNVNQTCQNKREISNPYCSIETPIMNSVKPKENFESMVHLRKCDEHSRIKTQNWNTNESLKIQHKSKRSGRWYCKTNNRNRKSNKKKMDENQRYMNSKLYRKPFEGLNQNTNIFSNIEEYNEIRIKPAKNMKINNALPSFIPKRMLTNNSNQASSIHTLKDSYTQTYVSCNQKKYRGKTFFKNNLKDEGKLIPQLQAKKINIEFPKNNFKEKSITQMPSFTQVSEPNSESNSIQDSSSIETSTSLTLCQLNFRHFNPTLPNQRNSLVKDRISQYEENAGRENVSPKYKHNNRIVAKSDITSRLNFWETVTKENKHEEENRRASGSSKSIEENTTNVRPNTLTPSATYNKKIDEEFVVFRKTRRSASYPGTVKTNRQSSLYTIQRELEADLSIKELTTEYNTSSPESMSQQAHHTSSAEYPSTASIFDNSTDDEDSSVDLLDSTEDEYIDDEISESAASAYWGDISAMDHLKSADSNEYRDICRIVDGELWGHNEDDCASECQVFGIATYFGYVAVKNRFQVLTKGTGSGNLSATLQGFGRHDVSLVCVRYLQRDLYEVTYQVMSPGLYLISVRWMERPIAGSPFLCKVTF</sequence>
<dbReference type="InterPro" id="IPR013783">
    <property type="entry name" value="Ig-like_fold"/>
</dbReference>
<dbReference type="SMART" id="SM00033">
    <property type="entry name" value="CH"/>
    <property type="match status" value="1"/>
</dbReference>
<feature type="region of interest" description="Disordered" evidence="4">
    <location>
        <begin position="466"/>
        <end position="496"/>
    </location>
</feature>
<feature type="compositionally biased region" description="Polar residues" evidence="4">
    <location>
        <begin position="466"/>
        <end position="477"/>
    </location>
</feature>
<dbReference type="Gene3D" id="1.10.418.10">
    <property type="entry name" value="Calponin-like domain"/>
    <property type="match status" value="1"/>
</dbReference>
<evidence type="ECO:0000256" key="2">
    <source>
        <dbReference type="ARBA" id="ARBA00022737"/>
    </source>
</evidence>
<feature type="domain" description="Calponin-homology (CH)" evidence="5">
    <location>
        <begin position="61"/>
        <end position="164"/>
    </location>
</feature>
<feature type="compositionally biased region" description="Polar residues" evidence="4">
    <location>
        <begin position="1048"/>
        <end position="1071"/>
    </location>
</feature>
<dbReference type="Pfam" id="PF00307">
    <property type="entry name" value="CH"/>
    <property type="match status" value="1"/>
</dbReference>
<dbReference type="Gene3D" id="2.60.40.10">
    <property type="entry name" value="Immunoglobulins"/>
    <property type="match status" value="2"/>
</dbReference>
<protein>
    <recommendedName>
        <fullName evidence="5">Calponin-homology (CH) domain-containing protein</fullName>
    </recommendedName>
</protein>
<feature type="repeat" description="Filamin" evidence="3">
    <location>
        <begin position="185"/>
        <end position="333"/>
    </location>
</feature>
<organism evidence="6 7">
    <name type="scientific">Oedothorax gibbosus</name>
    <dbReference type="NCBI Taxonomy" id="931172"/>
    <lineage>
        <taxon>Eukaryota</taxon>
        <taxon>Metazoa</taxon>
        <taxon>Ecdysozoa</taxon>
        <taxon>Arthropoda</taxon>
        <taxon>Chelicerata</taxon>
        <taxon>Arachnida</taxon>
        <taxon>Araneae</taxon>
        <taxon>Araneomorphae</taxon>
        <taxon>Entelegynae</taxon>
        <taxon>Araneoidea</taxon>
        <taxon>Linyphiidae</taxon>
        <taxon>Erigoninae</taxon>
        <taxon>Oedothorax</taxon>
    </lineage>
</organism>
<proteinExistence type="inferred from homology"/>
<keyword evidence="2" id="KW-0677">Repeat</keyword>
<dbReference type="SUPFAM" id="SSF81296">
    <property type="entry name" value="E set domains"/>
    <property type="match status" value="2"/>
</dbReference>
<feature type="region of interest" description="Disordered" evidence="4">
    <location>
        <begin position="1125"/>
        <end position="1163"/>
    </location>
</feature>
<evidence type="ECO:0000256" key="1">
    <source>
        <dbReference type="ARBA" id="ARBA00009238"/>
    </source>
</evidence>
<dbReference type="InterPro" id="IPR014756">
    <property type="entry name" value="Ig_E-set"/>
</dbReference>
<dbReference type="InterPro" id="IPR001715">
    <property type="entry name" value="CH_dom"/>
</dbReference>
<dbReference type="InterPro" id="IPR001298">
    <property type="entry name" value="Filamin/ABP280_rpt"/>
</dbReference>
<dbReference type="SUPFAM" id="SSF47576">
    <property type="entry name" value="Calponin-homology domain, CH-domain"/>
    <property type="match status" value="1"/>
</dbReference>
<dbReference type="InterPro" id="IPR044801">
    <property type="entry name" value="Filamin"/>
</dbReference>
<feature type="compositionally biased region" description="Polar residues" evidence="4">
    <location>
        <begin position="1125"/>
        <end position="1154"/>
    </location>
</feature>
<dbReference type="GO" id="GO:0051015">
    <property type="term" value="F:actin filament binding"/>
    <property type="evidence" value="ECO:0007669"/>
    <property type="project" value="InterPro"/>
</dbReference>
<dbReference type="PANTHER" id="PTHR38537:SF8">
    <property type="entry name" value="FILAMIN-A"/>
    <property type="match status" value="1"/>
</dbReference>
<dbReference type="EMBL" id="JAFNEN010000089">
    <property type="protein sequence ID" value="KAG8195395.1"/>
    <property type="molecule type" value="Genomic_DNA"/>
</dbReference>
<evidence type="ECO:0000313" key="6">
    <source>
        <dbReference type="EMBL" id="KAG8195395.1"/>
    </source>
</evidence>
<dbReference type="Proteomes" id="UP000827092">
    <property type="component" value="Unassembled WGS sequence"/>
</dbReference>
<dbReference type="PROSITE" id="PS50194">
    <property type="entry name" value="FILAMIN_REPEAT"/>
    <property type="match status" value="2"/>
</dbReference>
<dbReference type="PROSITE" id="PS50021">
    <property type="entry name" value="CH"/>
    <property type="match status" value="1"/>
</dbReference>
<feature type="region of interest" description="Disordered" evidence="4">
    <location>
        <begin position="1039"/>
        <end position="1071"/>
    </location>
</feature>
<evidence type="ECO:0000313" key="7">
    <source>
        <dbReference type="Proteomes" id="UP000827092"/>
    </source>
</evidence>
<feature type="repeat" description="Filamin" evidence="3">
    <location>
        <begin position="1219"/>
        <end position="1314"/>
    </location>
</feature>
<accession>A0AAV6VHE1</accession>
<dbReference type="InterPro" id="IPR036872">
    <property type="entry name" value="CH_dom_sf"/>
</dbReference>